<feature type="region of interest" description="Disordered" evidence="1">
    <location>
        <begin position="265"/>
        <end position="285"/>
    </location>
</feature>
<dbReference type="PANTHER" id="PTHR30157:SF0">
    <property type="entry name" value="NADPH-DEPENDENT FERRIC-CHELATE REDUCTASE"/>
    <property type="match status" value="1"/>
</dbReference>
<reference evidence="4" key="1">
    <citation type="journal article" date="2019" name="Int. J. Syst. Evol. Microbiol.">
        <title>The Global Catalogue of Microorganisms (GCM) 10K type strain sequencing project: providing services to taxonomists for standard genome sequencing and annotation.</title>
        <authorList>
            <consortium name="The Broad Institute Genomics Platform"/>
            <consortium name="The Broad Institute Genome Sequencing Center for Infectious Disease"/>
            <person name="Wu L."/>
            <person name="Ma J."/>
        </authorList>
    </citation>
    <scope>NUCLEOTIDE SEQUENCE [LARGE SCALE GENOMIC DNA]</scope>
    <source>
        <strain evidence="4">JCM 14545</strain>
    </source>
</reference>
<evidence type="ECO:0000313" key="4">
    <source>
        <dbReference type="Proteomes" id="UP001501116"/>
    </source>
</evidence>
<dbReference type="RefSeq" id="WP_344414899.1">
    <property type="nucleotide sequence ID" value="NZ_BAAANN010000005.1"/>
</dbReference>
<dbReference type="EMBL" id="BAAANN010000005">
    <property type="protein sequence ID" value="GAA1947664.1"/>
    <property type="molecule type" value="Genomic_DNA"/>
</dbReference>
<dbReference type="Pfam" id="PF08021">
    <property type="entry name" value="FAD_binding_9"/>
    <property type="match status" value="1"/>
</dbReference>
<protein>
    <submittedName>
        <fullName evidence="3">Siderophore-interacting protein</fullName>
    </submittedName>
</protein>
<keyword evidence="4" id="KW-1185">Reference proteome</keyword>
<sequence>MEAVPIWFVDVVETATVTPRMVRVTLGGDDLAAIDRLEPDQQVKLYFPREGQSAPRMPEPDGDFARWYAAFAAIPEDERPVMRSYTIRRHDRERRMVDIDFVLHGDTVHIGPATRWARTARPGDTIALFGPSSTFARPVPLLDSVTGKDWLLLAGDETALPAIGSILEALPAGHRALAFVEVADAGEEQRLPSRGEVTVRWLHRGNAVQGETLVDAVREAEFPDGAAFAWLAAEAGAVRTLRRNLVERGFPKRTIEFTGHWRRSLSQDDAPTEDDLAEARERMVD</sequence>
<comment type="caution">
    <text evidence="3">The sequence shown here is derived from an EMBL/GenBank/DDBJ whole genome shotgun (WGS) entry which is preliminary data.</text>
</comment>
<accession>A0ABP5BKS4</accession>
<dbReference type="SUPFAM" id="SSF63380">
    <property type="entry name" value="Riboflavin synthase domain-like"/>
    <property type="match status" value="1"/>
</dbReference>
<dbReference type="InterPro" id="IPR017927">
    <property type="entry name" value="FAD-bd_FR_type"/>
</dbReference>
<dbReference type="Gene3D" id="3.40.50.80">
    <property type="entry name" value="Nucleotide-binding domain of ferredoxin-NADP reductase (FNR) module"/>
    <property type="match status" value="1"/>
</dbReference>
<dbReference type="Pfam" id="PF04954">
    <property type="entry name" value="SIP"/>
    <property type="match status" value="1"/>
</dbReference>
<dbReference type="InterPro" id="IPR013113">
    <property type="entry name" value="SIP_FAD-bd"/>
</dbReference>
<dbReference type="InterPro" id="IPR007037">
    <property type="entry name" value="SIP_rossman_dom"/>
</dbReference>
<proteinExistence type="predicted"/>
<dbReference type="Gene3D" id="2.40.30.10">
    <property type="entry name" value="Translation factors"/>
    <property type="match status" value="1"/>
</dbReference>
<evidence type="ECO:0000256" key="1">
    <source>
        <dbReference type="SAM" id="MobiDB-lite"/>
    </source>
</evidence>
<dbReference type="CDD" id="cd06193">
    <property type="entry name" value="siderophore_interacting"/>
    <property type="match status" value="1"/>
</dbReference>
<dbReference type="PANTHER" id="PTHR30157">
    <property type="entry name" value="FERRIC REDUCTASE, NADPH-DEPENDENT"/>
    <property type="match status" value="1"/>
</dbReference>
<dbReference type="InterPro" id="IPR039374">
    <property type="entry name" value="SIP_fam"/>
</dbReference>
<feature type="domain" description="FAD-binding FR-type" evidence="2">
    <location>
        <begin position="4"/>
        <end position="138"/>
    </location>
</feature>
<organism evidence="3 4">
    <name type="scientific">Amycolatopsis minnesotensis</name>
    <dbReference type="NCBI Taxonomy" id="337894"/>
    <lineage>
        <taxon>Bacteria</taxon>
        <taxon>Bacillati</taxon>
        <taxon>Actinomycetota</taxon>
        <taxon>Actinomycetes</taxon>
        <taxon>Pseudonocardiales</taxon>
        <taxon>Pseudonocardiaceae</taxon>
        <taxon>Amycolatopsis</taxon>
    </lineage>
</organism>
<evidence type="ECO:0000313" key="3">
    <source>
        <dbReference type="EMBL" id="GAA1947664.1"/>
    </source>
</evidence>
<evidence type="ECO:0000259" key="2">
    <source>
        <dbReference type="PROSITE" id="PS51384"/>
    </source>
</evidence>
<dbReference type="InterPro" id="IPR039261">
    <property type="entry name" value="FNR_nucleotide-bd"/>
</dbReference>
<dbReference type="InterPro" id="IPR017938">
    <property type="entry name" value="Riboflavin_synthase-like_b-brl"/>
</dbReference>
<dbReference type="Proteomes" id="UP001501116">
    <property type="component" value="Unassembled WGS sequence"/>
</dbReference>
<dbReference type="PROSITE" id="PS51384">
    <property type="entry name" value="FAD_FR"/>
    <property type="match status" value="1"/>
</dbReference>
<gene>
    <name evidence="3" type="ORF">GCM10009754_14810</name>
</gene>
<name>A0ABP5BKS4_9PSEU</name>